<dbReference type="InterPro" id="IPR029044">
    <property type="entry name" value="Nucleotide-diphossugar_trans"/>
</dbReference>
<feature type="transmembrane region" description="Helical" evidence="8">
    <location>
        <begin position="361"/>
        <end position="384"/>
    </location>
</feature>
<evidence type="ECO:0000256" key="8">
    <source>
        <dbReference type="SAM" id="Phobius"/>
    </source>
</evidence>
<dbReference type="GO" id="GO:0016020">
    <property type="term" value="C:membrane"/>
    <property type="evidence" value="ECO:0007669"/>
    <property type="project" value="UniProtKB-SubCell"/>
</dbReference>
<comment type="subcellular location">
    <subcellularLocation>
        <location evidence="1">Membrane</location>
    </subcellularLocation>
</comment>
<proteinExistence type="predicted"/>
<dbReference type="SUPFAM" id="SSF53448">
    <property type="entry name" value="Nucleotide-diphospho-sugar transferases"/>
    <property type="match status" value="1"/>
</dbReference>
<evidence type="ECO:0000313" key="10">
    <source>
        <dbReference type="Proteomes" id="UP001172681"/>
    </source>
</evidence>
<protein>
    <submittedName>
        <fullName evidence="9">Uncharacterized protein</fullName>
    </submittedName>
</protein>
<keyword evidence="5 8" id="KW-1133">Transmembrane helix</keyword>
<dbReference type="GO" id="GO:0016757">
    <property type="term" value="F:glycosyltransferase activity"/>
    <property type="evidence" value="ECO:0007669"/>
    <property type="project" value="UniProtKB-KW"/>
</dbReference>
<keyword evidence="3" id="KW-0808">Transferase</keyword>
<dbReference type="AlphaFoldDB" id="A0AA38YDP3"/>
<evidence type="ECO:0000256" key="4">
    <source>
        <dbReference type="ARBA" id="ARBA00022692"/>
    </source>
</evidence>
<evidence type="ECO:0000256" key="7">
    <source>
        <dbReference type="ARBA" id="ARBA00023180"/>
    </source>
</evidence>
<dbReference type="EMBL" id="JAPDRN010000004">
    <property type="protein sequence ID" value="KAJ9645556.1"/>
    <property type="molecule type" value="Genomic_DNA"/>
</dbReference>
<dbReference type="PANTHER" id="PTHR47844">
    <property type="entry name" value="SYNTHASE CPS1, PUTATIVE (AFU_ORTHOLOGUE AFUA_7G02500)-RELATED"/>
    <property type="match status" value="1"/>
</dbReference>
<evidence type="ECO:0000256" key="3">
    <source>
        <dbReference type="ARBA" id="ARBA00022679"/>
    </source>
</evidence>
<dbReference type="Gene3D" id="3.90.550.10">
    <property type="entry name" value="Spore Coat Polysaccharide Biosynthesis Protein SpsA, Chain A"/>
    <property type="match status" value="1"/>
</dbReference>
<evidence type="ECO:0000256" key="1">
    <source>
        <dbReference type="ARBA" id="ARBA00004370"/>
    </source>
</evidence>
<keyword evidence="6 8" id="KW-0472">Membrane</keyword>
<evidence type="ECO:0000256" key="6">
    <source>
        <dbReference type="ARBA" id="ARBA00023136"/>
    </source>
</evidence>
<evidence type="ECO:0000256" key="5">
    <source>
        <dbReference type="ARBA" id="ARBA00022989"/>
    </source>
</evidence>
<reference evidence="9" key="1">
    <citation type="submission" date="2022-10" db="EMBL/GenBank/DDBJ databases">
        <title>Culturing micro-colonial fungi from biological soil crusts in the Mojave desert and describing Neophaeococcomyces mojavensis, and introducing the new genera and species Taxawa tesnikishii.</title>
        <authorList>
            <person name="Kurbessoian T."/>
            <person name="Stajich J.E."/>
        </authorList>
    </citation>
    <scope>NUCLEOTIDE SEQUENCE</scope>
    <source>
        <strain evidence="9">TK_35</strain>
    </source>
</reference>
<dbReference type="CDD" id="cd06434">
    <property type="entry name" value="GT2_HAS"/>
    <property type="match status" value="1"/>
</dbReference>
<keyword evidence="2" id="KW-0328">Glycosyltransferase</keyword>
<keyword evidence="4 8" id="KW-0812">Transmembrane</keyword>
<gene>
    <name evidence="9" type="ORF">H2204_001137</name>
</gene>
<keyword evidence="10" id="KW-1185">Reference proteome</keyword>
<organism evidence="9 10">
    <name type="scientific">Knufia peltigerae</name>
    <dbReference type="NCBI Taxonomy" id="1002370"/>
    <lineage>
        <taxon>Eukaryota</taxon>
        <taxon>Fungi</taxon>
        <taxon>Dikarya</taxon>
        <taxon>Ascomycota</taxon>
        <taxon>Pezizomycotina</taxon>
        <taxon>Eurotiomycetes</taxon>
        <taxon>Chaetothyriomycetidae</taxon>
        <taxon>Chaetothyriales</taxon>
        <taxon>Trichomeriaceae</taxon>
        <taxon>Knufia</taxon>
    </lineage>
</organism>
<evidence type="ECO:0000313" key="9">
    <source>
        <dbReference type="EMBL" id="KAJ9645556.1"/>
    </source>
</evidence>
<keyword evidence="7" id="KW-0325">Glycoprotein</keyword>
<name>A0AA38YDP3_9EURO</name>
<feature type="transmembrane region" description="Helical" evidence="8">
    <location>
        <begin position="326"/>
        <end position="349"/>
    </location>
</feature>
<sequence length="479" mass="55514">MEPSSFFRLFVAYFLSVPPLPSFLWIKLTEISIWRYLRLVVNLWLFWTFKPIPIPDNPTLSSKDVTVILPTLDGEGAELERTIGSILRTEPKELILVTIDENLHKAEKTVFEMPAKLHGRIRCMSVKQANKRRQMARAIPEVTTEIIVFADDDVTWPSQLLNWMLAPFEIKDKKYGAVVTCQRLRRAENPTLSERIYGFLGALYLERRNFDCAATVHVDGGLPCISGRTCAYRTDILQDKNFTNGFTNEKWWFGQYQLNADDDNFLSRWMVSHGHGVYMQYHPQCEVLTTLENNPKFLKQCLRWARSNWRSNLTSMFAEGYIWSTYAVQITTLMPPAIIGDALLWFFLWKGTADWTRNQALPVYYFLLAWMVFSKFIKLITHFIRFPVDVLLWPISVLFGWFHGGIKLYAFITLGETTWGSRANADASDSTRMIKQKRPRPASHYAPAEEKLLEKPLLSDDDMKVDAEYDLKHHQALSA</sequence>
<evidence type="ECO:0000256" key="2">
    <source>
        <dbReference type="ARBA" id="ARBA00022676"/>
    </source>
</evidence>
<dbReference type="PANTHER" id="PTHR47844:SF1">
    <property type="entry name" value="EXOSTOSIN-LIKE 2"/>
    <property type="match status" value="1"/>
</dbReference>
<dbReference type="InterPro" id="IPR052427">
    <property type="entry name" value="Glycosyltrans_GT2/GT47"/>
</dbReference>
<dbReference type="Proteomes" id="UP001172681">
    <property type="component" value="Unassembled WGS sequence"/>
</dbReference>
<dbReference type="Pfam" id="PF13641">
    <property type="entry name" value="Glyco_tranf_2_3"/>
    <property type="match status" value="1"/>
</dbReference>
<comment type="caution">
    <text evidence="9">The sequence shown here is derived from an EMBL/GenBank/DDBJ whole genome shotgun (WGS) entry which is preliminary data.</text>
</comment>
<accession>A0AA38YDP3</accession>
<feature type="transmembrane region" description="Helical" evidence="8">
    <location>
        <begin position="390"/>
        <end position="412"/>
    </location>
</feature>